<organism evidence="3 4">
    <name type="scientific">Endozoicomonas montiporae CL-33</name>
    <dbReference type="NCBI Taxonomy" id="570277"/>
    <lineage>
        <taxon>Bacteria</taxon>
        <taxon>Pseudomonadati</taxon>
        <taxon>Pseudomonadota</taxon>
        <taxon>Gammaproteobacteria</taxon>
        <taxon>Oceanospirillales</taxon>
        <taxon>Endozoicomonadaceae</taxon>
        <taxon>Endozoicomonas</taxon>
    </lineage>
</organism>
<feature type="domain" description="Multidrug resistance protein MdtA-like barrel-sandwich hybrid" evidence="2">
    <location>
        <begin position="69"/>
        <end position="190"/>
    </location>
</feature>
<evidence type="ECO:0000313" key="4">
    <source>
        <dbReference type="Proteomes" id="UP000071065"/>
    </source>
</evidence>
<protein>
    <submittedName>
        <fullName evidence="3">RND family efflux transporter MFP subunit</fullName>
    </submittedName>
</protein>
<dbReference type="STRING" id="570277.EZMO1_3805"/>
<dbReference type="Gene3D" id="2.40.30.170">
    <property type="match status" value="1"/>
</dbReference>
<evidence type="ECO:0000313" key="3">
    <source>
        <dbReference type="EMBL" id="AMO57754.1"/>
    </source>
</evidence>
<reference evidence="3 4" key="1">
    <citation type="journal article" date="2016" name="Front. Microbiol.">
        <title>Genomic Insight into the Host-Endosymbiont Relationship of Endozoicomonas montiporae CL-33(T) with its Coral Host.</title>
        <authorList>
            <person name="Ding J.-Y."/>
            <person name="Shiu J.-H."/>
            <person name="Chen W.-M."/>
            <person name="Chiang Y.-R."/>
            <person name="Tang S.-L."/>
        </authorList>
    </citation>
    <scope>NUCLEOTIDE SEQUENCE [LARGE SCALE GENOMIC DNA]</scope>
    <source>
        <strain evidence="3 4">CL-33</strain>
    </source>
</reference>
<dbReference type="RefSeq" id="WP_051789968.1">
    <property type="nucleotide sequence ID" value="NZ_CP013251.1"/>
</dbReference>
<dbReference type="Gene3D" id="2.40.50.100">
    <property type="match status" value="1"/>
</dbReference>
<dbReference type="KEGG" id="emp:EZMO1_3805"/>
<dbReference type="PANTHER" id="PTHR30469">
    <property type="entry name" value="MULTIDRUG RESISTANCE PROTEIN MDTA"/>
    <property type="match status" value="1"/>
</dbReference>
<gene>
    <name evidence="3" type="ORF">EZMO1_3805</name>
</gene>
<dbReference type="Pfam" id="PF25917">
    <property type="entry name" value="BSH_RND"/>
    <property type="match status" value="1"/>
</dbReference>
<evidence type="ECO:0000256" key="1">
    <source>
        <dbReference type="ARBA" id="ARBA00009477"/>
    </source>
</evidence>
<dbReference type="Proteomes" id="UP000071065">
    <property type="component" value="Chromosome"/>
</dbReference>
<dbReference type="GO" id="GO:1990281">
    <property type="term" value="C:efflux pump complex"/>
    <property type="evidence" value="ECO:0007669"/>
    <property type="project" value="TreeGrafter"/>
</dbReference>
<sequence>MHTSCVMTSRFRTLIYIATTTFILHLLTACSETEEQSVDVVRPVKLFTVKDSGRENIREFPATVKATEEAEVSFRVSGELVELPVHPADEVKKGQLLAKLDDRDFKNTVAVRQADYDLAASDYRRIASLRAKKVVSVADYDQANAKLKSSRISLQLAKDQLRDTVLNAPFAGRIAQTMVENYQSVQAQQPILILQSSNTLDVSIQVPESILTKIREEEVNYDYFPTVRFSGNPDKEYSLTYKEHDTRVTPGTQSYTVVFTMQAPKELTIYPGMGGTVTIDLSKVTSRSKALAEYIVPMTAVLKDDSTGKNSAWVYNPDTGVVNPVEVSLGPITDQGITVMTGLEAGDEIVSAGLSRLHPDMKVKPLERERGL</sequence>
<evidence type="ECO:0000259" key="2">
    <source>
        <dbReference type="Pfam" id="PF25917"/>
    </source>
</evidence>
<dbReference type="PATRIC" id="fig|570277.3.peg.4102"/>
<dbReference type="AlphaFoldDB" id="A0A142BG78"/>
<comment type="similarity">
    <text evidence="1">Belongs to the membrane fusion protein (MFP) (TC 8.A.1) family.</text>
</comment>
<name>A0A142BG78_9GAMM</name>
<accession>A0A142BG78</accession>
<dbReference type="OrthoDB" id="1185083at2"/>
<dbReference type="InterPro" id="IPR006143">
    <property type="entry name" value="RND_pump_MFP"/>
</dbReference>
<proteinExistence type="inferred from homology"/>
<dbReference type="Gene3D" id="1.10.287.470">
    <property type="entry name" value="Helix hairpin bin"/>
    <property type="match status" value="1"/>
</dbReference>
<dbReference type="SUPFAM" id="SSF111369">
    <property type="entry name" value="HlyD-like secretion proteins"/>
    <property type="match status" value="1"/>
</dbReference>
<dbReference type="PANTHER" id="PTHR30469:SF20">
    <property type="entry name" value="EFFLUX RND TRANSPORTER PERIPLASMIC ADAPTOR SUBUNIT"/>
    <property type="match status" value="1"/>
</dbReference>
<dbReference type="InterPro" id="IPR058625">
    <property type="entry name" value="MdtA-like_BSH"/>
</dbReference>
<dbReference type="Gene3D" id="2.40.420.20">
    <property type="match status" value="1"/>
</dbReference>
<dbReference type="EMBL" id="CP013251">
    <property type="protein sequence ID" value="AMO57754.1"/>
    <property type="molecule type" value="Genomic_DNA"/>
</dbReference>
<dbReference type="NCBIfam" id="TIGR01730">
    <property type="entry name" value="RND_mfp"/>
    <property type="match status" value="1"/>
</dbReference>
<dbReference type="GO" id="GO:0015562">
    <property type="term" value="F:efflux transmembrane transporter activity"/>
    <property type="evidence" value="ECO:0007669"/>
    <property type="project" value="TreeGrafter"/>
</dbReference>